<dbReference type="InterPro" id="IPR028994">
    <property type="entry name" value="Integrin_alpha_N"/>
</dbReference>
<name>A0A815ICZ9_ADIRI</name>
<reference evidence="1" key="1">
    <citation type="submission" date="2021-02" db="EMBL/GenBank/DDBJ databases">
        <authorList>
            <person name="Nowell W R."/>
        </authorList>
    </citation>
    <scope>NUCLEOTIDE SEQUENCE</scope>
</reference>
<organism evidence="1 4">
    <name type="scientific">Adineta ricciae</name>
    <name type="common">Rotifer</name>
    <dbReference type="NCBI Taxonomy" id="249248"/>
    <lineage>
        <taxon>Eukaryota</taxon>
        <taxon>Metazoa</taxon>
        <taxon>Spiralia</taxon>
        <taxon>Gnathifera</taxon>
        <taxon>Rotifera</taxon>
        <taxon>Eurotatoria</taxon>
        <taxon>Bdelloidea</taxon>
        <taxon>Adinetida</taxon>
        <taxon>Adinetidae</taxon>
        <taxon>Adineta</taxon>
    </lineage>
</organism>
<evidence type="ECO:0000313" key="2">
    <source>
        <dbReference type="EMBL" id="CAF1662414.1"/>
    </source>
</evidence>
<dbReference type="Proteomes" id="UP000663852">
    <property type="component" value="Unassembled WGS sequence"/>
</dbReference>
<dbReference type="EMBL" id="CAJNOJ010000277">
    <property type="protein sequence ID" value="CAF1363377.1"/>
    <property type="molecule type" value="Genomic_DNA"/>
</dbReference>
<dbReference type="Proteomes" id="UP000663828">
    <property type="component" value="Unassembled WGS sequence"/>
</dbReference>
<keyword evidence="3" id="KW-1185">Reference proteome</keyword>
<accession>A0A815ICZ9</accession>
<comment type="caution">
    <text evidence="1">The sequence shown here is derived from an EMBL/GenBank/DDBJ whole genome shotgun (WGS) entry which is preliminary data.</text>
</comment>
<gene>
    <name evidence="1" type="ORF">EDS130_LOCUS33952</name>
    <name evidence="2" type="ORF">XAT740_LOCUS57128</name>
</gene>
<sequence>MDHTRPDKKIDILVVNQYPSNTGIFHSKGHGVFDKQTNYLDGVSPESLAFADLNNNNHNNKLDIIAANTNSDHIGMLLDDYA</sequence>
<dbReference type="EMBL" id="CAJNOR010011588">
    <property type="protein sequence ID" value="CAF1662414.1"/>
    <property type="molecule type" value="Genomic_DNA"/>
</dbReference>
<dbReference type="OrthoDB" id="10022113at2759"/>
<evidence type="ECO:0000313" key="1">
    <source>
        <dbReference type="EMBL" id="CAF1363377.1"/>
    </source>
</evidence>
<evidence type="ECO:0000313" key="4">
    <source>
        <dbReference type="Proteomes" id="UP000663852"/>
    </source>
</evidence>
<dbReference type="AlphaFoldDB" id="A0A815ICZ9"/>
<dbReference type="SUPFAM" id="SSF69318">
    <property type="entry name" value="Integrin alpha N-terminal domain"/>
    <property type="match status" value="1"/>
</dbReference>
<dbReference type="Gene3D" id="2.30.30.100">
    <property type="match status" value="1"/>
</dbReference>
<protein>
    <submittedName>
        <fullName evidence="1">Uncharacterized protein</fullName>
    </submittedName>
</protein>
<proteinExistence type="predicted"/>
<evidence type="ECO:0000313" key="3">
    <source>
        <dbReference type="Proteomes" id="UP000663828"/>
    </source>
</evidence>